<feature type="transmembrane region" description="Helical" evidence="2">
    <location>
        <begin position="362"/>
        <end position="380"/>
    </location>
</feature>
<keyword evidence="2" id="KW-0472">Membrane</keyword>
<name>A0A0J9TA21_PLAVI</name>
<sequence length="403" mass="46943">MKERTNNYFYLFSKAFTYSILIWIWQRFEQSPSCGEPWNIEGKQNDSSGLRASRLLRGDAIMDFHQGYPQYRDRYMQGPVDHRGGAGGGGFAHQLSSLLKDKRIQKKINKMLKGKKQHGQMNDLRFNGNIDKLQKLLKGNEGKYPYDHEKSSASMKSEYDSEKQYPPQNYDDRFNGPYNSFDTDENYKGQYNRPKKGGYPDQQFNAPKHYGPYGPNVKDSKHQKKGHKSQHAPNVFGHPQQHLDMRKGPGNFQQEAFRGMTPDNRQKSGEALMREEYEKAKESKKELAKERTALGNLLKYIDTSFEYEMMRSMKAKNKETSPVKEKGMRSTLFFYMKKYKLLFPLLFNLIAVAILAMMGFEVGAIVLCIVGIMMVVYYEVKLNKIKRMHRAFKKFNARYHVLP</sequence>
<dbReference type="Proteomes" id="UP000053776">
    <property type="component" value="Unassembled WGS sequence"/>
</dbReference>
<dbReference type="EMBL" id="KQ235088">
    <property type="protein sequence ID" value="KMZ91851.1"/>
    <property type="molecule type" value="Genomic_DNA"/>
</dbReference>
<protein>
    <submittedName>
        <fullName evidence="3">Pv-fam-d protein</fullName>
    </submittedName>
</protein>
<feature type="compositionally biased region" description="Basic residues" evidence="1">
    <location>
        <begin position="221"/>
        <end position="230"/>
    </location>
</feature>
<feature type="region of interest" description="Disordered" evidence="1">
    <location>
        <begin position="139"/>
        <end position="244"/>
    </location>
</feature>
<proteinExistence type="predicted"/>
<feature type="transmembrane region" description="Helical" evidence="2">
    <location>
        <begin position="339"/>
        <end position="356"/>
    </location>
</feature>
<feature type="compositionally biased region" description="Basic and acidic residues" evidence="1">
    <location>
        <begin position="139"/>
        <end position="163"/>
    </location>
</feature>
<reference evidence="3 4" key="1">
    <citation type="submission" date="2011-08" db="EMBL/GenBank/DDBJ databases">
        <title>The Genome Sequence of Plasmodium vivax Mauritania I.</title>
        <authorList>
            <consortium name="The Broad Institute Genome Sequencing Platform"/>
            <consortium name="The Broad Institute Genome Sequencing Center for Infectious Disease"/>
            <person name="Neafsey D."/>
            <person name="Carlton J."/>
            <person name="Barnwell J."/>
            <person name="Collins W."/>
            <person name="Escalante A."/>
            <person name="Mullikin J."/>
            <person name="Saul A."/>
            <person name="Guigo R."/>
            <person name="Camara F."/>
            <person name="Young S.K."/>
            <person name="Zeng Q."/>
            <person name="Gargeya S."/>
            <person name="Fitzgerald M."/>
            <person name="Haas B."/>
            <person name="Abouelleil A."/>
            <person name="Alvarado L."/>
            <person name="Arachchi H.M."/>
            <person name="Berlin A."/>
            <person name="Brown A."/>
            <person name="Chapman S.B."/>
            <person name="Chen Z."/>
            <person name="Dunbar C."/>
            <person name="Freedman E."/>
            <person name="Gearin G."/>
            <person name="Gellesch M."/>
            <person name="Goldberg J."/>
            <person name="Griggs A."/>
            <person name="Gujja S."/>
            <person name="Heiman D."/>
            <person name="Howarth C."/>
            <person name="Larson L."/>
            <person name="Lui A."/>
            <person name="MacDonald P.J.P."/>
            <person name="Montmayeur A."/>
            <person name="Murphy C."/>
            <person name="Neiman D."/>
            <person name="Pearson M."/>
            <person name="Priest M."/>
            <person name="Roberts A."/>
            <person name="Saif S."/>
            <person name="Shea T."/>
            <person name="Shenoy N."/>
            <person name="Sisk P."/>
            <person name="Stolte C."/>
            <person name="Sykes S."/>
            <person name="Wortman J."/>
            <person name="Nusbaum C."/>
            <person name="Birren B."/>
        </authorList>
    </citation>
    <scope>NUCLEOTIDE SEQUENCE [LARGE SCALE GENOMIC DNA]</scope>
    <source>
        <strain evidence="3 4">Mauritania I</strain>
    </source>
</reference>
<keyword evidence="2" id="KW-1133">Transmembrane helix</keyword>
<evidence type="ECO:0000313" key="4">
    <source>
        <dbReference type="Proteomes" id="UP000053776"/>
    </source>
</evidence>
<gene>
    <name evidence="3" type="ORF">PVMG_00724</name>
</gene>
<dbReference type="AlphaFoldDB" id="A0A0J9TA21"/>
<evidence type="ECO:0000313" key="3">
    <source>
        <dbReference type="EMBL" id="KMZ91851.1"/>
    </source>
</evidence>
<evidence type="ECO:0000256" key="2">
    <source>
        <dbReference type="SAM" id="Phobius"/>
    </source>
</evidence>
<organism evidence="3 4">
    <name type="scientific">Plasmodium vivax Mauritania I</name>
    <dbReference type="NCBI Taxonomy" id="1035515"/>
    <lineage>
        <taxon>Eukaryota</taxon>
        <taxon>Sar</taxon>
        <taxon>Alveolata</taxon>
        <taxon>Apicomplexa</taxon>
        <taxon>Aconoidasida</taxon>
        <taxon>Haemosporida</taxon>
        <taxon>Plasmodiidae</taxon>
        <taxon>Plasmodium</taxon>
        <taxon>Plasmodium (Plasmodium)</taxon>
    </lineage>
</organism>
<keyword evidence="2" id="KW-0812">Transmembrane</keyword>
<accession>A0A0J9TA21</accession>
<evidence type="ECO:0000256" key="1">
    <source>
        <dbReference type="SAM" id="MobiDB-lite"/>
    </source>
</evidence>